<evidence type="ECO:0000313" key="2">
    <source>
        <dbReference type="EMBL" id="PJA46291.1"/>
    </source>
</evidence>
<evidence type="ECO:0000256" key="1">
    <source>
        <dbReference type="SAM" id="Phobius"/>
    </source>
</evidence>
<keyword evidence="1" id="KW-0472">Membrane</keyword>
<dbReference type="AlphaFoldDB" id="A0A2M7XEJ9"/>
<proteinExistence type="predicted"/>
<protein>
    <submittedName>
        <fullName evidence="2">Uncharacterized protein</fullName>
    </submittedName>
</protein>
<comment type="caution">
    <text evidence="2">The sequence shown here is derived from an EMBL/GenBank/DDBJ whole genome shotgun (WGS) entry which is preliminary data.</text>
</comment>
<accession>A0A2M7XEJ9</accession>
<dbReference type="Proteomes" id="UP000231263">
    <property type="component" value="Unassembled WGS sequence"/>
</dbReference>
<sequence length="330" mass="35838">MNTEDNKFQKPTGAGGTVSIDDFVVHVMPKEFLGRSGVVKQEVPKPAPLPPPVVIAQPATKPTAVVTKPKKKSKAPLLIFLAVILLIVSAGVSLMFLLNPGTPPVLEPVPVVTPPPAPVPVPVVKGPEPGVDTDSDGLTDMEEKLYGTDHRNPDTDNDSFLDGNEVFHRFDPLSPAPSTLLDTGAVAIYADGQNQKFDVYYPASWRVTPRLNQAGEDVGVQFDSPGATAMKIDILAMEAGVNETDWLLKQVEALNDSQKAELNFKALSVNDFSKGTTKEGYTAYTSLDQRTVFVMSLTEVHKFSYELGASPTIEYFQTFQMMINSFKLTE</sequence>
<evidence type="ECO:0000313" key="3">
    <source>
        <dbReference type="Proteomes" id="UP000231263"/>
    </source>
</evidence>
<keyword evidence="1" id="KW-0812">Transmembrane</keyword>
<gene>
    <name evidence="2" type="ORF">CO173_03195</name>
</gene>
<organism evidence="2 3">
    <name type="scientific">Candidatus Uhrbacteria bacterium CG_4_9_14_3_um_filter_41_35</name>
    <dbReference type="NCBI Taxonomy" id="1975034"/>
    <lineage>
        <taxon>Bacteria</taxon>
        <taxon>Candidatus Uhriibacteriota</taxon>
    </lineage>
</organism>
<name>A0A2M7XEJ9_9BACT</name>
<feature type="transmembrane region" description="Helical" evidence="1">
    <location>
        <begin position="77"/>
        <end position="98"/>
    </location>
</feature>
<reference evidence="3" key="1">
    <citation type="submission" date="2017-09" db="EMBL/GenBank/DDBJ databases">
        <title>Depth-based differentiation of microbial function through sediment-hosted aquifers and enrichment of novel symbionts in the deep terrestrial subsurface.</title>
        <authorList>
            <person name="Probst A.J."/>
            <person name="Ladd B."/>
            <person name="Jarett J.K."/>
            <person name="Geller-Mcgrath D.E."/>
            <person name="Sieber C.M.K."/>
            <person name="Emerson J.B."/>
            <person name="Anantharaman K."/>
            <person name="Thomas B.C."/>
            <person name="Malmstrom R."/>
            <person name="Stieglmeier M."/>
            <person name="Klingl A."/>
            <person name="Woyke T."/>
            <person name="Ryan C.M."/>
            <person name="Banfield J.F."/>
        </authorList>
    </citation>
    <scope>NUCLEOTIDE SEQUENCE [LARGE SCALE GENOMIC DNA]</scope>
</reference>
<keyword evidence="1" id="KW-1133">Transmembrane helix</keyword>
<dbReference type="EMBL" id="PFWT01000011">
    <property type="protein sequence ID" value="PJA46291.1"/>
    <property type="molecule type" value="Genomic_DNA"/>
</dbReference>